<sequence>MSGISDNKREKTRHKQAPIKILQGLVSINRIKLLYYISSWIPKFAIVPLPFT</sequence>
<organism evidence="1 2">
    <name type="scientific">Sphingobacterium siyangense</name>
    <dbReference type="NCBI Taxonomy" id="459529"/>
    <lineage>
        <taxon>Bacteria</taxon>
        <taxon>Pseudomonadati</taxon>
        <taxon>Bacteroidota</taxon>
        <taxon>Sphingobacteriia</taxon>
        <taxon>Sphingobacteriales</taxon>
        <taxon>Sphingobacteriaceae</taxon>
        <taxon>Sphingobacterium</taxon>
    </lineage>
</organism>
<evidence type="ECO:0000313" key="2">
    <source>
        <dbReference type="Proteomes" id="UP000315908"/>
    </source>
</evidence>
<dbReference type="Proteomes" id="UP000315908">
    <property type="component" value="Unassembled WGS sequence"/>
</dbReference>
<protein>
    <submittedName>
        <fullName evidence="1">Uncharacterized protein</fullName>
    </submittedName>
</protein>
<dbReference type="AlphaFoldDB" id="A0A562M4U0"/>
<comment type="caution">
    <text evidence="1">The sequence shown here is derived from an EMBL/GenBank/DDBJ whole genome shotgun (WGS) entry which is preliminary data.</text>
</comment>
<proteinExistence type="predicted"/>
<evidence type="ECO:0000313" key="1">
    <source>
        <dbReference type="EMBL" id="TWI14967.1"/>
    </source>
</evidence>
<accession>A0A562M4U0</accession>
<gene>
    <name evidence="1" type="ORF">IQ31_05193</name>
</gene>
<dbReference type="EMBL" id="VLKR01000046">
    <property type="protein sequence ID" value="TWI14967.1"/>
    <property type="molecule type" value="Genomic_DNA"/>
</dbReference>
<reference evidence="1 2" key="1">
    <citation type="journal article" date="2015" name="Stand. Genomic Sci.">
        <title>Genomic Encyclopedia of Bacterial and Archaeal Type Strains, Phase III: the genomes of soil and plant-associated and newly described type strains.</title>
        <authorList>
            <person name="Whitman W.B."/>
            <person name="Woyke T."/>
            <person name="Klenk H.P."/>
            <person name="Zhou Y."/>
            <person name="Lilburn T.G."/>
            <person name="Beck B.J."/>
            <person name="De Vos P."/>
            <person name="Vandamme P."/>
            <person name="Eisen J.A."/>
            <person name="Garrity G."/>
            <person name="Hugenholtz P."/>
            <person name="Kyrpides N.C."/>
        </authorList>
    </citation>
    <scope>NUCLEOTIDE SEQUENCE [LARGE SCALE GENOMIC DNA]</scope>
    <source>
        <strain evidence="1 2">CGMCC 1.6855</strain>
    </source>
</reference>
<name>A0A562M4U0_9SPHI</name>